<keyword evidence="3" id="KW-0732">Signal</keyword>
<dbReference type="Pfam" id="PF09777">
    <property type="entry name" value="OSTMP1"/>
    <property type="match status" value="1"/>
</dbReference>
<sequence>MELKGFLEVFILILCTLPSALAENICDKYMRELAQKQSAFVQCSTLHSVPVRLCNGCESQYSEMQGIYFIMREEKNCTQKFFDKDRINIVSTTQAILTSLWAKAYCDDCFASNNSGAFDNKTREFENCLRDHKGEECALCLPHYLDLNGFYVGLDKHNNGQVCYDMQDSMNRTREHWSKDLKCCHRQFNPLIFLIACGIAAILPALFYASTYALTKRQERNHGILIADSRQSPPSTSVNASNSIADLPSTSSTATCPRVPSKKNEEETSSSDDSAFEETVGPKIIKF</sequence>
<evidence type="ECO:0000313" key="4">
    <source>
        <dbReference type="EMBL" id="JAB95871.1"/>
    </source>
</evidence>
<accession>W8BRI3</accession>
<dbReference type="OrthoDB" id="8021850at2759"/>
<feature type="compositionally biased region" description="Polar residues" evidence="1">
    <location>
        <begin position="229"/>
        <end position="255"/>
    </location>
</feature>
<dbReference type="EMBL" id="GAMC01010684">
    <property type="protein sequence ID" value="JAB95871.1"/>
    <property type="molecule type" value="mRNA"/>
</dbReference>
<feature type="compositionally biased region" description="Acidic residues" evidence="1">
    <location>
        <begin position="267"/>
        <end position="276"/>
    </location>
</feature>
<reference evidence="4" key="2">
    <citation type="journal article" date="2014" name="BMC Genomics">
        <title>A genomic perspective to assessing quality of mass-reared SIT flies used in Mediterranean fruit fly (Ceratitis capitata) eradication in California.</title>
        <authorList>
            <person name="Calla B."/>
            <person name="Hall B."/>
            <person name="Hou S."/>
            <person name="Geib S.M."/>
        </authorList>
    </citation>
    <scope>NUCLEOTIDE SEQUENCE</scope>
</reference>
<protein>
    <submittedName>
        <fullName evidence="4">Uncharacterized protein F42A8.3</fullName>
    </submittedName>
</protein>
<dbReference type="AlphaFoldDB" id="W8BRI3"/>
<keyword evidence="2" id="KW-0472">Membrane</keyword>
<reference evidence="4" key="1">
    <citation type="submission" date="2013-07" db="EMBL/GenBank/DDBJ databases">
        <authorList>
            <person name="Geib S."/>
        </authorList>
    </citation>
    <scope>NUCLEOTIDE SEQUENCE</scope>
</reference>
<proteinExistence type="evidence at transcript level"/>
<evidence type="ECO:0000256" key="1">
    <source>
        <dbReference type="SAM" id="MobiDB-lite"/>
    </source>
</evidence>
<dbReference type="InterPro" id="IPR019172">
    <property type="entry name" value="Osteopetrosis-assoc_TM_1"/>
</dbReference>
<feature type="chain" id="PRO_5007737206" evidence="3">
    <location>
        <begin position="23"/>
        <end position="287"/>
    </location>
</feature>
<keyword evidence="2" id="KW-0812">Transmembrane</keyword>
<dbReference type="PANTHER" id="PTHR15644">
    <property type="entry name" value="OSTEOPETROSIS ASSOCIATED TRANSMEMBRANE PROTEIN 1"/>
    <property type="match status" value="1"/>
</dbReference>
<evidence type="ECO:0000256" key="2">
    <source>
        <dbReference type="SAM" id="Phobius"/>
    </source>
</evidence>
<dbReference type="KEGG" id="ccat:101452301"/>
<dbReference type="GO" id="GO:0005829">
    <property type="term" value="C:cytosol"/>
    <property type="evidence" value="ECO:0007669"/>
    <property type="project" value="TreeGrafter"/>
</dbReference>
<dbReference type="GeneID" id="101452301"/>
<feature type="region of interest" description="Disordered" evidence="1">
    <location>
        <begin position="225"/>
        <end position="287"/>
    </location>
</feature>
<dbReference type="PANTHER" id="PTHR15644:SF2">
    <property type="entry name" value="OSTEOPETROSIS-ASSOCIATED TRANSMEMBRANE PROTEIN 1"/>
    <property type="match status" value="1"/>
</dbReference>
<name>W8BRI3_CERCA</name>
<keyword evidence="2" id="KW-1133">Transmembrane helix</keyword>
<feature type="signal peptide" evidence="3">
    <location>
        <begin position="1"/>
        <end position="22"/>
    </location>
</feature>
<gene>
    <name evidence="4" type="primary">YR53</name>
</gene>
<feature type="transmembrane region" description="Helical" evidence="2">
    <location>
        <begin position="191"/>
        <end position="214"/>
    </location>
</feature>
<dbReference type="EMBL" id="GAMC01010683">
    <property type="protein sequence ID" value="JAB95872.1"/>
    <property type="molecule type" value="mRNA"/>
</dbReference>
<evidence type="ECO:0000256" key="3">
    <source>
        <dbReference type="SAM" id="SignalP"/>
    </source>
</evidence>
<organism evidence="4">
    <name type="scientific">Ceratitis capitata</name>
    <name type="common">Mediterranean fruit fly</name>
    <name type="synonym">Tephritis capitata</name>
    <dbReference type="NCBI Taxonomy" id="7213"/>
    <lineage>
        <taxon>Eukaryota</taxon>
        <taxon>Metazoa</taxon>
        <taxon>Ecdysozoa</taxon>
        <taxon>Arthropoda</taxon>
        <taxon>Hexapoda</taxon>
        <taxon>Insecta</taxon>
        <taxon>Pterygota</taxon>
        <taxon>Neoptera</taxon>
        <taxon>Endopterygota</taxon>
        <taxon>Diptera</taxon>
        <taxon>Brachycera</taxon>
        <taxon>Muscomorpha</taxon>
        <taxon>Tephritoidea</taxon>
        <taxon>Tephritidae</taxon>
        <taxon>Ceratitis</taxon>
        <taxon>Ceratitis</taxon>
    </lineage>
</organism>